<evidence type="ECO:0000256" key="2">
    <source>
        <dbReference type="SAM" id="SignalP"/>
    </source>
</evidence>
<feature type="signal peptide" evidence="2">
    <location>
        <begin position="1"/>
        <end position="26"/>
    </location>
</feature>
<dbReference type="PANTHER" id="PTHR30332">
    <property type="entry name" value="PROBABLE GENERAL SECRETION PATHWAY PROTEIN D"/>
    <property type="match status" value="1"/>
</dbReference>
<organism evidence="5 6">
    <name type="scientific">Neptunicoccus cionae</name>
    <dbReference type="NCBI Taxonomy" id="2035344"/>
    <lineage>
        <taxon>Bacteria</taxon>
        <taxon>Pseudomonadati</taxon>
        <taxon>Pseudomonadota</taxon>
        <taxon>Alphaproteobacteria</taxon>
        <taxon>Rhodobacterales</taxon>
        <taxon>Paracoccaceae</taxon>
        <taxon>Neptunicoccus</taxon>
    </lineage>
</organism>
<sequence length="469" mass="49427">MSIKNLLTAGLLGVCATGFIAPPAAAQNVLKIMRGATTSSIKVSVNRAIVMESDQPFAELSVANPGIADIATLSDRTIYVLGKSPGRTTLTLLAADGKLITNVDVHVSPDLAEFKERLREILPREPIEVRTANDGIVLSGRVSGKQKLARALDLAERYAPERVTNLMTVGGSQQVMLKVRFAEMQRSVAKNLSASIGVDITGNSPIAQIGTGSLLQTPTTTGVGVATTGQQGAFSLGFSSGDLAINLMLEALETKGLVRTLAEPNLVAISGNEASFLAGGEFPVPVADGDGITIEYKPFGIELKFKPIVVDGDLINLTIESAVSELDPTQSITVSGSVIPAFSKREATTVVEMRDGQSMSIAGLLQDNFSDAASQVPWLGDVPILGALFRSANYSRDQSELVVIVTPHLVTPVNGDSLSLPTDRVKIPNESELFLLGNVTGNRKGKTVKRATGTVSSQDFTGSYGYVME</sequence>
<dbReference type="GO" id="GO:0009306">
    <property type="term" value="P:protein secretion"/>
    <property type="evidence" value="ECO:0007669"/>
    <property type="project" value="InterPro"/>
</dbReference>
<dbReference type="PRINTS" id="PR00811">
    <property type="entry name" value="BCTERIALGSPD"/>
</dbReference>
<reference evidence="5" key="2">
    <citation type="submission" date="2020-09" db="EMBL/GenBank/DDBJ databases">
        <authorList>
            <person name="Sun Q."/>
            <person name="Zhou Y."/>
        </authorList>
    </citation>
    <scope>NUCLEOTIDE SEQUENCE</scope>
    <source>
        <strain evidence="5">CGMCC 1.15880</strain>
    </source>
</reference>
<feature type="domain" description="Type II/III secretion system secretin-like" evidence="3">
    <location>
        <begin position="251"/>
        <end position="410"/>
    </location>
</feature>
<dbReference type="InterPro" id="IPR004846">
    <property type="entry name" value="T2SS/T3SS_dom"/>
</dbReference>
<dbReference type="EMBL" id="BMKA01000002">
    <property type="protein sequence ID" value="GGA14226.1"/>
    <property type="molecule type" value="Genomic_DNA"/>
</dbReference>
<evidence type="ECO:0000259" key="3">
    <source>
        <dbReference type="Pfam" id="PF00263"/>
    </source>
</evidence>
<accession>A0A916VNW2</accession>
<evidence type="ECO:0000313" key="5">
    <source>
        <dbReference type="EMBL" id="GGA14226.1"/>
    </source>
</evidence>
<dbReference type="RefSeq" id="WP_188672271.1">
    <property type="nucleotide sequence ID" value="NZ_BMKA01000002.1"/>
</dbReference>
<comment type="similarity">
    <text evidence="1">Belongs to the bacterial secretin family.</text>
</comment>
<dbReference type="InterPro" id="IPR050810">
    <property type="entry name" value="Bact_Secretion_Sys_Channel"/>
</dbReference>
<name>A0A916VNW2_9RHOB</name>
<evidence type="ECO:0000259" key="4">
    <source>
        <dbReference type="Pfam" id="PF13629"/>
    </source>
</evidence>
<feature type="domain" description="Pilus formation protein N-terminal" evidence="4">
    <location>
        <begin position="39"/>
        <end position="108"/>
    </location>
</feature>
<dbReference type="GO" id="GO:0015627">
    <property type="term" value="C:type II protein secretion system complex"/>
    <property type="evidence" value="ECO:0007669"/>
    <property type="project" value="TreeGrafter"/>
</dbReference>
<protein>
    <submittedName>
        <fullName evidence="5">General secretion pathway protein</fullName>
    </submittedName>
</protein>
<keyword evidence="6" id="KW-1185">Reference proteome</keyword>
<dbReference type="InterPro" id="IPR032789">
    <property type="entry name" value="T2SS-T3SS_pil_N"/>
</dbReference>
<evidence type="ECO:0000313" key="6">
    <source>
        <dbReference type="Proteomes" id="UP000628017"/>
    </source>
</evidence>
<dbReference type="InterPro" id="IPR001775">
    <property type="entry name" value="GspD/PilQ"/>
</dbReference>
<dbReference type="Pfam" id="PF13629">
    <property type="entry name" value="T2SS-T3SS_pil_N"/>
    <property type="match status" value="1"/>
</dbReference>
<reference evidence="5" key="1">
    <citation type="journal article" date="2014" name="Int. J. Syst. Evol. Microbiol.">
        <title>Complete genome sequence of Corynebacterium casei LMG S-19264T (=DSM 44701T), isolated from a smear-ripened cheese.</title>
        <authorList>
            <consortium name="US DOE Joint Genome Institute (JGI-PGF)"/>
            <person name="Walter F."/>
            <person name="Albersmeier A."/>
            <person name="Kalinowski J."/>
            <person name="Ruckert C."/>
        </authorList>
    </citation>
    <scope>NUCLEOTIDE SEQUENCE</scope>
    <source>
        <strain evidence="5">CGMCC 1.15880</strain>
    </source>
</reference>
<feature type="chain" id="PRO_5037540551" evidence="2">
    <location>
        <begin position="27"/>
        <end position="469"/>
    </location>
</feature>
<comment type="caution">
    <text evidence="5">The sequence shown here is derived from an EMBL/GenBank/DDBJ whole genome shotgun (WGS) entry which is preliminary data.</text>
</comment>
<evidence type="ECO:0000256" key="1">
    <source>
        <dbReference type="RuleBase" id="RU004003"/>
    </source>
</evidence>
<dbReference type="AlphaFoldDB" id="A0A916VNW2"/>
<proteinExistence type="inferred from homology"/>
<dbReference type="PANTHER" id="PTHR30332:SF17">
    <property type="entry name" value="TYPE IV PILIATION SYSTEM PROTEIN DR_0774-RELATED"/>
    <property type="match status" value="1"/>
</dbReference>
<gene>
    <name evidence="5" type="ORF">GCM10011498_12960</name>
</gene>
<keyword evidence="2" id="KW-0732">Signal</keyword>
<dbReference type="Pfam" id="PF00263">
    <property type="entry name" value="Secretin"/>
    <property type="match status" value="1"/>
</dbReference>
<dbReference type="Proteomes" id="UP000628017">
    <property type="component" value="Unassembled WGS sequence"/>
</dbReference>